<keyword evidence="3" id="KW-1185">Reference proteome</keyword>
<dbReference type="Proteomes" id="UP000297245">
    <property type="component" value="Unassembled WGS sequence"/>
</dbReference>
<evidence type="ECO:0000313" key="3">
    <source>
        <dbReference type="Proteomes" id="UP000297245"/>
    </source>
</evidence>
<feature type="region of interest" description="Disordered" evidence="1">
    <location>
        <begin position="104"/>
        <end position="137"/>
    </location>
</feature>
<feature type="region of interest" description="Disordered" evidence="1">
    <location>
        <begin position="212"/>
        <end position="318"/>
    </location>
</feature>
<sequence length="318" mass="35563">MQNLDTPSLLLTFREPHFHRHFKTEQVLALLQKTAPFSNLTLFRLRPPRIFRNTYNLCVERRLGMTPVPDFNIMVCGMATFAATVGYICSKRLVRRNSTFGSDSTVDHSSTFTPTTTTTTTTNTIFANKDTTPDSDPMLVEQPVSLSPVAGESASIVSSKKCPEILMMDSDSAIEKSSSSSYPSENDMACSPVNDVSLTHSAFHHHHHLVENKAEQSQSSVQPTQPTTTTTTLQEPIMSPNPQLQPVVVLPPVPVPSSGVPDRRRSLKRKQMHDHDENNNDLEYPYNLTAIYPNKRRTPPRDEEDSVTKANEKEKVNV</sequence>
<proteinExistence type="predicted"/>
<feature type="compositionally biased region" description="Basic and acidic residues" evidence="1">
    <location>
        <begin position="306"/>
        <end position="318"/>
    </location>
</feature>
<evidence type="ECO:0000313" key="2">
    <source>
        <dbReference type="EMBL" id="THU97675.1"/>
    </source>
</evidence>
<name>A0A4V4HG70_DENBC</name>
<dbReference type="OrthoDB" id="2357150at2759"/>
<reference evidence="2 3" key="1">
    <citation type="journal article" date="2019" name="Nat. Ecol. Evol.">
        <title>Megaphylogeny resolves global patterns of mushroom evolution.</title>
        <authorList>
            <person name="Varga T."/>
            <person name="Krizsan K."/>
            <person name="Foldi C."/>
            <person name="Dima B."/>
            <person name="Sanchez-Garcia M."/>
            <person name="Sanchez-Ramirez S."/>
            <person name="Szollosi G.J."/>
            <person name="Szarkandi J.G."/>
            <person name="Papp V."/>
            <person name="Albert L."/>
            <person name="Andreopoulos W."/>
            <person name="Angelini C."/>
            <person name="Antonin V."/>
            <person name="Barry K.W."/>
            <person name="Bougher N.L."/>
            <person name="Buchanan P."/>
            <person name="Buyck B."/>
            <person name="Bense V."/>
            <person name="Catcheside P."/>
            <person name="Chovatia M."/>
            <person name="Cooper J."/>
            <person name="Damon W."/>
            <person name="Desjardin D."/>
            <person name="Finy P."/>
            <person name="Geml J."/>
            <person name="Haridas S."/>
            <person name="Hughes K."/>
            <person name="Justo A."/>
            <person name="Karasinski D."/>
            <person name="Kautmanova I."/>
            <person name="Kiss B."/>
            <person name="Kocsube S."/>
            <person name="Kotiranta H."/>
            <person name="LaButti K.M."/>
            <person name="Lechner B.E."/>
            <person name="Liimatainen K."/>
            <person name="Lipzen A."/>
            <person name="Lukacs Z."/>
            <person name="Mihaltcheva S."/>
            <person name="Morgado L.N."/>
            <person name="Niskanen T."/>
            <person name="Noordeloos M.E."/>
            <person name="Ohm R.A."/>
            <person name="Ortiz-Santana B."/>
            <person name="Ovrebo C."/>
            <person name="Racz N."/>
            <person name="Riley R."/>
            <person name="Savchenko A."/>
            <person name="Shiryaev A."/>
            <person name="Soop K."/>
            <person name="Spirin V."/>
            <person name="Szebenyi C."/>
            <person name="Tomsovsky M."/>
            <person name="Tulloss R.E."/>
            <person name="Uehling J."/>
            <person name="Grigoriev I.V."/>
            <person name="Vagvolgyi C."/>
            <person name="Papp T."/>
            <person name="Martin F.M."/>
            <person name="Miettinen O."/>
            <person name="Hibbett D.S."/>
            <person name="Nagy L.G."/>
        </authorList>
    </citation>
    <scope>NUCLEOTIDE SEQUENCE [LARGE SCALE GENOMIC DNA]</scope>
    <source>
        <strain evidence="2 3">CBS 962.96</strain>
    </source>
</reference>
<dbReference type="AlphaFoldDB" id="A0A4V4HG70"/>
<accession>A0A4V4HG70</accession>
<gene>
    <name evidence="2" type="ORF">K435DRAFT_56104</name>
</gene>
<protein>
    <submittedName>
        <fullName evidence="2">Uncharacterized protein</fullName>
    </submittedName>
</protein>
<feature type="compositionally biased region" description="Low complexity" evidence="1">
    <location>
        <begin position="222"/>
        <end position="232"/>
    </location>
</feature>
<dbReference type="EMBL" id="ML179150">
    <property type="protein sequence ID" value="THU97675.1"/>
    <property type="molecule type" value="Genomic_DNA"/>
</dbReference>
<evidence type="ECO:0000256" key="1">
    <source>
        <dbReference type="SAM" id="MobiDB-lite"/>
    </source>
</evidence>
<organism evidence="2 3">
    <name type="scientific">Dendrothele bispora (strain CBS 962.96)</name>
    <dbReference type="NCBI Taxonomy" id="1314807"/>
    <lineage>
        <taxon>Eukaryota</taxon>
        <taxon>Fungi</taxon>
        <taxon>Dikarya</taxon>
        <taxon>Basidiomycota</taxon>
        <taxon>Agaricomycotina</taxon>
        <taxon>Agaricomycetes</taxon>
        <taxon>Agaricomycetidae</taxon>
        <taxon>Agaricales</taxon>
        <taxon>Agaricales incertae sedis</taxon>
        <taxon>Dendrothele</taxon>
    </lineage>
</organism>
<feature type="compositionally biased region" description="Low complexity" evidence="1">
    <location>
        <begin position="111"/>
        <end position="130"/>
    </location>
</feature>